<comment type="caution">
    <text evidence="1">The sequence shown here is derived from an EMBL/GenBank/DDBJ whole genome shotgun (WGS) entry which is preliminary data.</text>
</comment>
<protein>
    <submittedName>
        <fullName evidence="1">Vesicle-associated membrane protein</fullName>
    </submittedName>
</protein>
<evidence type="ECO:0000313" key="1">
    <source>
        <dbReference type="EMBL" id="GER55101.1"/>
    </source>
</evidence>
<sequence length="145" mass="16817">MTQIVLREQRWITIYALRRHARPNWLDRLRQTTASPISIEQLKRYVSLPNPLRQHVPHENDFLGIVHGSRERDIGQVGLQAPEIETRDEHMSCRTERVKMAIVYMLVAHRSVVLAEFSSMPTTANAIARKIIEKFPGNEDTNTSY</sequence>
<dbReference type="Gene3D" id="3.30.450.50">
    <property type="entry name" value="Longin domain"/>
    <property type="match status" value="1"/>
</dbReference>
<dbReference type="AlphaFoldDB" id="A0A5A7REJ2"/>
<dbReference type="EMBL" id="BKCP01011625">
    <property type="protein sequence ID" value="GER55101.1"/>
    <property type="molecule type" value="Genomic_DNA"/>
</dbReference>
<dbReference type="OrthoDB" id="248747at2759"/>
<keyword evidence="2" id="KW-1185">Reference proteome</keyword>
<name>A0A5A7REJ2_STRAF</name>
<evidence type="ECO:0000313" key="2">
    <source>
        <dbReference type="Proteomes" id="UP000325081"/>
    </source>
</evidence>
<organism evidence="1 2">
    <name type="scientific">Striga asiatica</name>
    <name type="common">Asiatic witchweed</name>
    <name type="synonym">Buchnera asiatica</name>
    <dbReference type="NCBI Taxonomy" id="4170"/>
    <lineage>
        <taxon>Eukaryota</taxon>
        <taxon>Viridiplantae</taxon>
        <taxon>Streptophyta</taxon>
        <taxon>Embryophyta</taxon>
        <taxon>Tracheophyta</taxon>
        <taxon>Spermatophyta</taxon>
        <taxon>Magnoliopsida</taxon>
        <taxon>eudicotyledons</taxon>
        <taxon>Gunneridae</taxon>
        <taxon>Pentapetalae</taxon>
        <taxon>asterids</taxon>
        <taxon>lamiids</taxon>
        <taxon>Lamiales</taxon>
        <taxon>Orobanchaceae</taxon>
        <taxon>Buchnereae</taxon>
        <taxon>Striga</taxon>
    </lineage>
</organism>
<proteinExistence type="predicted"/>
<accession>A0A5A7REJ2</accession>
<reference evidence="2" key="1">
    <citation type="journal article" date="2019" name="Curr. Biol.">
        <title>Genome Sequence of Striga asiatica Provides Insight into the Evolution of Plant Parasitism.</title>
        <authorList>
            <person name="Yoshida S."/>
            <person name="Kim S."/>
            <person name="Wafula E.K."/>
            <person name="Tanskanen J."/>
            <person name="Kim Y.M."/>
            <person name="Honaas L."/>
            <person name="Yang Z."/>
            <person name="Spallek T."/>
            <person name="Conn C.E."/>
            <person name="Ichihashi Y."/>
            <person name="Cheong K."/>
            <person name="Cui S."/>
            <person name="Der J.P."/>
            <person name="Gundlach H."/>
            <person name="Jiao Y."/>
            <person name="Hori C."/>
            <person name="Ishida J.K."/>
            <person name="Kasahara H."/>
            <person name="Kiba T."/>
            <person name="Kim M.S."/>
            <person name="Koo N."/>
            <person name="Laohavisit A."/>
            <person name="Lee Y.H."/>
            <person name="Lumba S."/>
            <person name="McCourt P."/>
            <person name="Mortimer J.C."/>
            <person name="Mutuku J.M."/>
            <person name="Nomura T."/>
            <person name="Sasaki-Sekimoto Y."/>
            <person name="Seto Y."/>
            <person name="Wang Y."/>
            <person name="Wakatake T."/>
            <person name="Sakakibara H."/>
            <person name="Demura T."/>
            <person name="Yamaguchi S."/>
            <person name="Yoneyama K."/>
            <person name="Manabe R.I."/>
            <person name="Nelson D.C."/>
            <person name="Schulman A.H."/>
            <person name="Timko M.P."/>
            <person name="dePamphilis C.W."/>
            <person name="Choi D."/>
            <person name="Shirasu K."/>
        </authorList>
    </citation>
    <scope>NUCLEOTIDE SEQUENCE [LARGE SCALE GENOMIC DNA]</scope>
    <source>
        <strain evidence="2">cv. UVA1</strain>
    </source>
</reference>
<dbReference type="Proteomes" id="UP000325081">
    <property type="component" value="Unassembled WGS sequence"/>
</dbReference>
<gene>
    <name evidence="1" type="ORF">STAS_32734</name>
</gene>